<evidence type="ECO:0000256" key="7">
    <source>
        <dbReference type="ARBA" id="ARBA00049164"/>
    </source>
</evidence>
<dbReference type="InterPro" id="IPR020843">
    <property type="entry name" value="ER"/>
</dbReference>
<dbReference type="EMBL" id="CP007790">
    <property type="protein sequence ID" value="AJK68450.1"/>
    <property type="molecule type" value="Genomic_DNA"/>
</dbReference>
<dbReference type="GO" id="GO:0004022">
    <property type="term" value="F:alcohol dehydrogenase (NAD+) activity"/>
    <property type="evidence" value="ECO:0007669"/>
    <property type="project" value="UniProtKB-EC"/>
</dbReference>
<dbReference type="HOGENOM" id="CLU_026673_20_7_11"/>
<dbReference type="SMART" id="SM00829">
    <property type="entry name" value="PKS_ER"/>
    <property type="match status" value="1"/>
</dbReference>
<comment type="catalytic activity">
    <reaction evidence="7">
        <text>a secondary alcohol + NAD(+) = a ketone + NADH + H(+)</text>
        <dbReference type="Rhea" id="RHEA:10740"/>
        <dbReference type="ChEBI" id="CHEBI:15378"/>
        <dbReference type="ChEBI" id="CHEBI:17087"/>
        <dbReference type="ChEBI" id="CHEBI:35681"/>
        <dbReference type="ChEBI" id="CHEBI:57540"/>
        <dbReference type="ChEBI" id="CHEBI:57945"/>
        <dbReference type="EC" id="1.1.1.1"/>
    </reaction>
</comment>
<comment type="similarity">
    <text evidence="2">Belongs to the zinc-containing alcohol dehydrogenase family.</text>
</comment>
<dbReference type="CDD" id="cd08298">
    <property type="entry name" value="CAD2"/>
    <property type="match status" value="1"/>
</dbReference>
<gene>
    <name evidence="10" type="primary">adhA</name>
    <name evidence="10" type="ORF">B840_04155</name>
</gene>
<dbReference type="NCBIfam" id="TIGR02822">
    <property type="entry name" value="adh_fam_2"/>
    <property type="match status" value="1"/>
</dbReference>
<accession>A0A0B6TSA4</accession>
<dbReference type="SUPFAM" id="SSF51735">
    <property type="entry name" value="NAD(P)-binding Rossmann-fold domains"/>
    <property type="match status" value="1"/>
</dbReference>
<evidence type="ECO:0000256" key="3">
    <source>
        <dbReference type="ARBA" id="ARBA00013190"/>
    </source>
</evidence>
<protein>
    <recommendedName>
        <fullName evidence="3">alcohol dehydrogenase</fullName>
        <ecNumber evidence="3">1.1.1.1</ecNumber>
    </recommendedName>
</protein>
<name>A0A0B6TSA4_9CORY</name>
<dbReference type="InterPro" id="IPR014187">
    <property type="entry name" value="ADH_Zn_typ-2"/>
</dbReference>
<dbReference type="Gene3D" id="3.40.50.720">
    <property type="entry name" value="NAD(P)-binding Rossmann-like Domain"/>
    <property type="match status" value="1"/>
</dbReference>
<comment type="cofactor">
    <cofactor evidence="1">
        <name>Zn(2+)</name>
        <dbReference type="ChEBI" id="CHEBI:29105"/>
    </cofactor>
</comment>
<dbReference type="STRING" id="1224162.B840_04155"/>
<evidence type="ECO:0000313" key="11">
    <source>
        <dbReference type="Proteomes" id="UP000031928"/>
    </source>
</evidence>
<dbReference type="Pfam" id="PF08240">
    <property type="entry name" value="ADH_N"/>
    <property type="match status" value="1"/>
</dbReference>
<dbReference type="PANTHER" id="PTHR42940">
    <property type="entry name" value="ALCOHOL DEHYDROGENASE 1-RELATED"/>
    <property type="match status" value="1"/>
</dbReference>
<evidence type="ECO:0000256" key="5">
    <source>
        <dbReference type="ARBA" id="ARBA00022833"/>
    </source>
</evidence>
<evidence type="ECO:0000259" key="9">
    <source>
        <dbReference type="SMART" id="SM00829"/>
    </source>
</evidence>
<evidence type="ECO:0000256" key="8">
    <source>
        <dbReference type="ARBA" id="ARBA00049243"/>
    </source>
</evidence>
<feature type="domain" description="Enoyl reductase (ER)" evidence="9">
    <location>
        <begin position="8"/>
        <end position="326"/>
    </location>
</feature>
<dbReference type="InterPro" id="IPR013154">
    <property type="entry name" value="ADH-like_N"/>
</dbReference>
<dbReference type="EC" id="1.1.1.1" evidence="3"/>
<dbReference type="RefSeq" id="WP_042621083.1">
    <property type="nucleotide sequence ID" value="NZ_CP007790.1"/>
</dbReference>
<dbReference type="InterPro" id="IPR036291">
    <property type="entry name" value="NAD(P)-bd_dom_sf"/>
</dbReference>
<sequence length="331" mass="35257">MRAWKTTDVPGRLELTEVSVPEPGAGEVLVKVEACGVCRTDLHVIDQELPVHRPGVIPGHQVVGIVEAVGSAVVELRPGDRVGVAWLRHTCGVCRWCRTGRENLCPNSTYTGWDADGGYAEYTTVPEAFAYRLPQLVDAVRTAPMLCAGVIGYRALKRAALPPGGHLGIYGFGSSGHITAQLAAASGAEIYVMTRGEANRQLARDLGAVFVGDTFDTPPEPLDSAIVFAPAGEIVPAALRATTPGGTVSLAGIHMSDVPAMTYGEHLFHERDLRTVTANTRADGIEFLRLAERLRLSARITTYGFDEAATAVADLRSGRASGSLVLTFQKK</sequence>
<proteinExistence type="inferred from homology"/>
<dbReference type="InterPro" id="IPR011032">
    <property type="entry name" value="GroES-like_sf"/>
</dbReference>
<dbReference type="PANTHER" id="PTHR42940:SF8">
    <property type="entry name" value="VACUOLAR PROTEIN SORTING-ASSOCIATED PROTEIN 11"/>
    <property type="match status" value="1"/>
</dbReference>
<dbReference type="Proteomes" id="UP000031928">
    <property type="component" value="Chromosome"/>
</dbReference>
<dbReference type="Pfam" id="PF00107">
    <property type="entry name" value="ADH_zinc_N"/>
    <property type="match status" value="1"/>
</dbReference>
<keyword evidence="11" id="KW-1185">Reference proteome</keyword>
<comment type="catalytic activity">
    <reaction evidence="8">
        <text>a primary alcohol + NAD(+) = an aldehyde + NADH + H(+)</text>
        <dbReference type="Rhea" id="RHEA:10736"/>
        <dbReference type="ChEBI" id="CHEBI:15378"/>
        <dbReference type="ChEBI" id="CHEBI:15734"/>
        <dbReference type="ChEBI" id="CHEBI:17478"/>
        <dbReference type="ChEBI" id="CHEBI:57540"/>
        <dbReference type="ChEBI" id="CHEBI:57945"/>
        <dbReference type="EC" id="1.1.1.1"/>
    </reaction>
</comment>
<dbReference type="KEGG" id="cmq:B840_04155"/>
<evidence type="ECO:0000256" key="6">
    <source>
        <dbReference type="ARBA" id="ARBA00023002"/>
    </source>
</evidence>
<keyword evidence="6 10" id="KW-0560">Oxidoreductase</keyword>
<dbReference type="Gene3D" id="3.90.180.10">
    <property type="entry name" value="Medium-chain alcohol dehydrogenases, catalytic domain"/>
    <property type="match status" value="1"/>
</dbReference>
<dbReference type="GO" id="GO:0046872">
    <property type="term" value="F:metal ion binding"/>
    <property type="evidence" value="ECO:0007669"/>
    <property type="project" value="UniProtKB-KW"/>
</dbReference>
<evidence type="ECO:0000256" key="1">
    <source>
        <dbReference type="ARBA" id="ARBA00001947"/>
    </source>
</evidence>
<evidence type="ECO:0000256" key="2">
    <source>
        <dbReference type="ARBA" id="ARBA00008072"/>
    </source>
</evidence>
<dbReference type="InterPro" id="IPR013149">
    <property type="entry name" value="ADH-like_C"/>
</dbReference>
<reference evidence="10 11" key="1">
    <citation type="submission" date="2014-05" db="EMBL/GenBank/DDBJ databases">
        <title>Complete genome sequence of Corynebacterium marinum DSM 44953.</title>
        <authorList>
            <person name="Schaffert L."/>
            <person name="Albersmeier A."/>
            <person name="Kalinowski J."/>
            <person name="Ruckert C."/>
        </authorList>
    </citation>
    <scope>NUCLEOTIDE SEQUENCE [LARGE SCALE GENOMIC DNA]</scope>
    <source>
        <strain evidence="10 11">DSM 44953</strain>
    </source>
</reference>
<dbReference type="OrthoDB" id="3567264at2"/>
<organism evidence="10 11">
    <name type="scientific">Corynebacterium marinum DSM 44953</name>
    <dbReference type="NCBI Taxonomy" id="1224162"/>
    <lineage>
        <taxon>Bacteria</taxon>
        <taxon>Bacillati</taxon>
        <taxon>Actinomycetota</taxon>
        <taxon>Actinomycetes</taxon>
        <taxon>Mycobacteriales</taxon>
        <taxon>Corynebacteriaceae</taxon>
        <taxon>Corynebacterium</taxon>
    </lineage>
</organism>
<keyword evidence="4" id="KW-0479">Metal-binding</keyword>
<dbReference type="GO" id="GO:0005737">
    <property type="term" value="C:cytoplasm"/>
    <property type="evidence" value="ECO:0007669"/>
    <property type="project" value="TreeGrafter"/>
</dbReference>
<keyword evidence="5" id="KW-0862">Zinc</keyword>
<dbReference type="AlphaFoldDB" id="A0A0B6TSA4"/>
<evidence type="ECO:0000313" key="10">
    <source>
        <dbReference type="EMBL" id="AJK68450.1"/>
    </source>
</evidence>
<dbReference type="SUPFAM" id="SSF50129">
    <property type="entry name" value="GroES-like"/>
    <property type="match status" value="1"/>
</dbReference>
<evidence type="ECO:0000256" key="4">
    <source>
        <dbReference type="ARBA" id="ARBA00022723"/>
    </source>
</evidence>